<dbReference type="EMBL" id="JAGTPG010000002">
    <property type="protein sequence ID" value="MBR8640613.1"/>
    <property type="molecule type" value="Genomic_DNA"/>
</dbReference>
<evidence type="ECO:0000313" key="2">
    <source>
        <dbReference type="EMBL" id="MBR8640613.1"/>
    </source>
</evidence>
<feature type="compositionally biased region" description="Basic residues" evidence="1">
    <location>
        <begin position="149"/>
        <end position="159"/>
    </location>
</feature>
<dbReference type="InterPro" id="IPR015424">
    <property type="entry name" value="PyrdxlP-dep_Trfase"/>
</dbReference>
<evidence type="ECO:0000256" key="1">
    <source>
        <dbReference type="SAM" id="MobiDB-lite"/>
    </source>
</evidence>
<accession>A0A941FAQ0</accession>
<dbReference type="AlphaFoldDB" id="A0A941FAQ0"/>
<dbReference type="SUPFAM" id="SSF53383">
    <property type="entry name" value="PLP-dependent transferases"/>
    <property type="match status" value="1"/>
</dbReference>
<organism evidence="2 3">
    <name type="scientific">Streptomyces tuirus</name>
    <dbReference type="NCBI Taxonomy" id="68278"/>
    <lineage>
        <taxon>Bacteria</taxon>
        <taxon>Bacillati</taxon>
        <taxon>Actinomycetota</taxon>
        <taxon>Actinomycetes</taxon>
        <taxon>Kitasatosporales</taxon>
        <taxon>Streptomycetaceae</taxon>
        <taxon>Streptomyces</taxon>
    </lineage>
</organism>
<comment type="caution">
    <text evidence="2">The sequence shown here is derived from an EMBL/GenBank/DDBJ whole genome shotgun (WGS) entry which is preliminary data.</text>
</comment>
<keyword evidence="3" id="KW-1185">Reference proteome</keyword>
<dbReference type="Proteomes" id="UP000682308">
    <property type="component" value="Unassembled WGS sequence"/>
</dbReference>
<evidence type="ECO:0000313" key="3">
    <source>
        <dbReference type="Proteomes" id="UP000682308"/>
    </source>
</evidence>
<dbReference type="InterPro" id="IPR015422">
    <property type="entry name" value="PyrdxlP-dep_Trfase_small"/>
</dbReference>
<proteinExistence type="predicted"/>
<gene>
    <name evidence="2" type="ORF">KEF29_17995</name>
</gene>
<name>A0A941FAQ0_9ACTN</name>
<reference evidence="2 3" key="1">
    <citation type="submission" date="2021-04" db="EMBL/GenBank/DDBJ databases">
        <title>Characterization of the biosynthetic gene cluster of new lipopeptides with antitumor activity in the genome of the marine Streptomyces PHM034.</title>
        <authorList>
            <person name="Ceniceros A."/>
            <person name="Canedo L."/>
            <person name="Mendez C."/>
            <person name="Olano C."/>
            <person name="Schleissner C."/>
            <person name="Cuevas C."/>
            <person name="De La Calle F."/>
            <person name="Salas J.A."/>
        </authorList>
    </citation>
    <scope>NUCLEOTIDE SEQUENCE [LARGE SCALE GENOMIC DNA]</scope>
    <source>
        <strain evidence="2 3">PHM034</strain>
    </source>
</reference>
<feature type="region of interest" description="Disordered" evidence="1">
    <location>
        <begin position="134"/>
        <end position="170"/>
    </location>
</feature>
<protein>
    <submittedName>
        <fullName evidence="2">Uncharacterized protein</fullName>
    </submittedName>
</protein>
<sequence length="183" mass="19661">MLQLIKALAADWTDGGYGRARALVEGNRAAVKAAIAPIGLELADPASQISVARIELPAGGPDSELLYQAMLERGVHVLPCAPFHWADPKEGRRFIRLSLGRPAEVVAAGARAGGDVPATRRDGLLRTAELGEERRWYPRPSTASPATRRTLRSSPRRPTGRQGGRGGRAELRCGPVVSWWSSP</sequence>
<dbReference type="Gene3D" id="3.90.1150.10">
    <property type="entry name" value="Aspartate Aminotransferase, domain 1"/>
    <property type="match status" value="1"/>
</dbReference>